<evidence type="ECO:0000256" key="1">
    <source>
        <dbReference type="SAM" id="Phobius"/>
    </source>
</evidence>
<reference evidence="2 3" key="1">
    <citation type="journal article" date="2019" name="Genome Biol. Evol.">
        <title>Day and night: Metabolic profiles and evolutionary relationships of six axenic non-marine cyanobacteria.</title>
        <authorList>
            <person name="Will S.E."/>
            <person name="Henke P."/>
            <person name="Boedeker C."/>
            <person name="Huang S."/>
            <person name="Brinkmann H."/>
            <person name="Rohde M."/>
            <person name="Jarek M."/>
            <person name="Friedl T."/>
            <person name="Seufert S."/>
            <person name="Schumacher M."/>
            <person name="Overmann J."/>
            <person name="Neumann-Schaal M."/>
            <person name="Petersen J."/>
        </authorList>
    </citation>
    <scope>NUCLEOTIDE SEQUENCE [LARGE SCALE GENOMIC DNA]</scope>
    <source>
        <strain evidence="2 3">PCC 6912</strain>
    </source>
</reference>
<keyword evidence="1" id="KW-0812">Transmembrane</keyword>
<gene>
    <name evidence="2" type="ORF">PCC6912_28010</name>
</gene>
<feature type="transmembrane region" description="Helical" evidence="1">
    <location>
        <begin position="92"/>
        <end position="117"/>
    </location>
</feature>
<evidence type="ECO:0000313" key="2">
    <source>
        <dbReference type="EMBL" id="RUR80779.1"/>
    </source>
</evidence>
<dbReference type="AlphaFoldDB" id="A0A3S0ZYB0"/>
<dbReference type="EMBL" id="RSCJ01000010">
    <property type="protein sequence ID" value="RUR80779.1"/>
    <property type="molecule type" value="Genomic_DNA"/>
</dbReference>
<feature type="transmembrane region" description="Helical" evidence="1">
    <location>
        <begin position="160"/>
        <end position="182"/>
    </location>
</feature>
<dbReference type="STRING" id="211165.GCA_000317285_02366"/>
<dbReference type="Proteomes" id="UP000268857">
    <property type="component" value="Unassembled WGS sequence"/>
</dbReference>
<feature type="transmembrane region" description="Helical" evidence="1">
    <location>
        <begin position="22"/>
        <end position="43"/>
    </location>
</feature>
<comment type="caution">
    <text evidence="2">The sequence shown here is derived from an EMBL/GenBank/DDBJ whole genome shotgun (WGS) entry which is preliminary data.</text>
</comment>
<name>A0A3S0ZYB0_CHLFR</name>
<evidence type="ECO:0000313" key="3">
    <source>
        <dbReference type="Proteomes" id="UP000268857"/>
    </source>
</evidence>
<accession>A0A3S0ZYB0</accession>
<organism evidence="2 3">
    <name type="scientific">Chlorogloeopsis fritschii PCC 6912</name>
    <dbReference type="NCBI Taxonomy" id="211165"/>
    <lineage>
        <taxon>Bacteria</taxon>
        <taxon>Bacillati</taxon>
        <taxon>Cyanobacteriota</taxon>
        <taxon>Cyanophyceae</taxon>
        <taxon>Nostocales</taxon>
        <taxon>Chlorogloeopsidaceae</taxon>
        <taxon>Chlorogloeopsis</taxon>
    </lineage>
</organism>
<sequence>MGGIASIFIEKTLLRSLPSNVLQVHLLSSAVFAVIFAAAQAIALRHYLSVWLWIFATSAGWLAANSVSGAWINHISSIATSLNKTLSFREMVFFGALSTIAYILSGIWLGFLQWLVLRRYTTGAWWWSFLPSISYCSVSILVWLFSQVQFLIPEPNRPEILYLSGQLFTAIILGVIPAIGFCRLKIKFQRSK</sequence>
<feature type="transmembrane region" description="Helical" evidence="1">
    <location>
        <begin position="124"/>
        <end position="145"/>
    </location>
</feature>
<proteinExistence type="predicted"/>
<keyword evidence="1" id="KW-1133">Transmembrane helix</keyword>
<protein>
    <submittedName>
        <fullName evidence="2">Uncharacterized protein</fullName>
    </submittedName>
</protein>
<keyword evidence="3" id="KW-1185">Reference proteome</keyword>
<keyword evidence="1" id="KW-0472">Membrane</keyword>